<proteinExistence type="predicted"/>
<keyword evidence="2" id="KW-0732">Signal</keyword>
<sequence>MATRAAIAGIGAAALATLGLAAGFARAQTSAPPDLGGVVQVSPPPATRPAAPSPTASRTPGREGRAVTPPRPPGSEDDGEVDDDGDDD</sequence>
<evidence type="ECO:0000313" key="3">
    <source>
        <dbReference type="EMBL" id="TDD80096.1"/>
    </source>
</evidence>
<feature type="compositionally biased region" description="Acidic residues" evidence="1">
    <location>
        <begin position="75"/>
        <end position="88"/>
    </location>
</feature>
<feature type="compositionally biased region" description="Low complexity" evidence="1">
    <location>
        <begin position="48"/>
        <end position="59"/>
    </location>
</feature>
<name>A0A4R5B6Q5_9ACTN</name>
<dbReference type="EMBL" id="SMKY01000098">
    <property type="protein sequence ID" value="TDD80096.1"/>
    <property type="molecule type" value="Genomic_DNA"/>
</dbReference>
<dbReference type="Proteomes" id="UP000295578">
    <property type="component" value="Unassembled WGS sequence"/>
</dbReference>
<protein>
    <recommendedName>
        <fullName evidence="5">Small hydrophilic protein</fullName>
    </recommendedName>
</protein>
<evidence type="ECO:0000313" key="4">
    <source>
        <dbReference type="Proteomes" id="UP000295578"/>
    </source>
</evidence>
<feature type="region of interest" description="Disordered" evidence="1">
    <location>
        <begin position="28"/>
        <end position="88"/>
    </location>
</feature>
<feature type="signal peptide" evidence="2">
    <location>
        <begin position="1"/>
        <end position="27"/>
    </location>
</feature>
<accession>A0A4R5B6Q5</accession>
<evidence type="ECO:0008006" key="5">
    <source>
        <dbReference type="Google" id="ProtNLM"/>
    </source>
</evidence>
<dbReference type="AlphaFoldDB" id="A0A4R5B6Q5"/>
<evidence type="ECO:0000256" key="2">
    <source>
        <dbReference type="SAM" id="SignalP"/>
    </source>
</evidence>
<evidence type="ECO:0000256" key="1">
    <source>
        <dbReference type="SAM" id="MobiDB-lite"/>
    </source>
</evidence>
<organism evidence="3 4">
    <name type="scientific">Actinomadura darangshiensis</name>
    <dbReference type="NCBI Taxonomy" id="705336"/>
    <lineage>
        <taxon>Bacteria</taxon>
        <taxon>Bacillati</taxon>
        <taxon>Actinomycetota</taxon>
        <taxon>Actinomycetes</taxon>
        <taxon>Streptosporangiales</taxon>
        <taxon>Thermomonosporaceae</taxon>
        <taxon>Actinomadura</taxon>
    </lineage>
</organism>
<reference evidence="3 4" key="1">
    <citation type="submission" date="2019-03" db="EMBL/GenBank/DDBJ databases">
        <title>Draft genome sequences of novel Actinobacteria.</title>
        <authorList>
            <person name="Sahin N."/>
            <person name="Ay H."/>
            <person name="Saygin H."/>
        </authorList>
    </citation>
    <scope>NUCLEOTIDE SEQUENCE [LARGE SCALE GENOMIC DNA]</scope>
    <source>
        <strain evidence="3 4">DSM 45941</strain>
    </source>
</reference>
<feature type="chain" id="PRO_5020472732" description="Small hydrophilic protein" evidence="2">
    <location>
        <begin position="28"/>
        <end position="88"/>
    </location>
</feature>
<comment type="caution">
    <text evidence="3">The sequence shown here is derived from an EMBL/GenBank/DDBJ whole genome shotgun (WGS) entry which is preliminary data.</text>
</comment>
<dbReference type="RefSeq" id="WP_132199261.1">
    <property type="nucleotide sequence ID" value="NZ_SMKY01000098.1"/>
</dbReference>
<keyword evidence="4" id="KW-1185">Reference proteome</keyword>
<gene>
    <name evidence="3" type="ORF">E1293_21630</name>
</gene>